<dbReference type="RefSeq" id="WP_269415332.1">
    <property type="nucleotide sequence ID" value="NZ_JAPWGL010000002.1"/>
</dbReference>
<reference evidence="3" key="1">
    <citation type="submission" date="2022-12" db="EMBL/GenBank/DDBJ databases">
        <title>Genome sequence of SJ11.</title>
        <authorList>
            <person name="Woo H."/>
        </authorList>
    </citation>
    <scope>NUCLEOTIDE SEQUENCE</scope>
    <source>
        <strain evidence="3">SJ11</strain>
    </source>
</reference>
<accession>A0ABT4L0B7</accession>
<gene>
    <name evidence="3" type="ORF">O0931_09560</name>
</gene>
<feature type="domain" description="GH3 C-terminal" evidence="2">
    <location>
        <begin position="393"/>
        <end position="505"/>
    </location>
</feature>
<feature type="domain" description="GH3 middle" evidence="1">
    <location>
        <begin position="308"/>
        <end position="374"/>
    </location>
</feature>
<evidence type="ECO:0000259" key="1">
    <source>
        <dbReference type="Pfam" id="PF23571"/>
    </source>
</evidence>
<comment type="caution">
    <text evidence="3">The sequence shown here is derived from an EMBL/GenBank/DDBJ whole genome shotgun (WGS) entry which is preliminary data.</text>
</comment>
<dbReference type="InterPro" id="IPR004993">
    <property type="entry name" value="GH3"/>
</dbReference>
<dbReference type="PANTHER" id="PTHR31901">
    <property type="entry name" value="GH3 DOMAIN-CONTAINING PROTEIN"/>
    <property type="match status" value="1"/>
</dbReference>
<keyword evidence="4" id="KW-1185">Reference proteome</keyword>
<evidence type="ECO:0000313" key="3">
    <source>
        <dbReference type="EMBL" id="MCZ4223543.1"/>
    </source>
</evidence>
<dbReference type="Proteomes" id="UP001144341">
    <property type="component" value="Unassembled WGS sequence"/>
</dbReference>
<dbReference type="Pfam" id="PF23572">
    <property type="entry name" value="GH3_C"/>
    <property type="match status" value="1"/>
</dbReference>
<sequence>MAIDKNDRKAKPPSGAWGFKAALSKPFAAFAVWQISKWKNNAVAAQQKILLKLVDHAKQTAFGKDHHFSEIKNYSDFKQHVPVQDYEGLKPYIDRVVAGEADVLWKGKPLYFAKTSGTTSGVKYIPLSKESMPEHIKAARNAILTYINETGKADFVNGKMIFLQGSPVLNEKNGVNVGRLSGIVAHHVPKYLQKNRLPSYQTNVIEDWEQKVDAIVDETIHEDMTLISGIPPWVQMYFDKLSEKSGGKKIGAVFKNFSLFIYGGVNFEPYRAKIEQSIGKKIDSIETYPASEGFIAYQDSQKDKGLLLLADAGIFYEFIPADEYHNENPTRLFLGEVELNKNYALILNTNAGLWGYSIGDTVKFVSKNPYKIVVTGRIKHFISAFGEHVIGEEVEHALLSVANEENVKITEFTVAPQVNPEEGKLPYHEWFIEFSSAPTDMAAFSKKVDEALQKKNIYYFDLIEGNILQPLIIRTLQKDAFVNYMKSEGKLGGQNKVPRLSNDRKLADVLSNYIV</sequence>
<dbReference type="Pfam" id="PF03321">
    <property type="entry name" value="GH3"/>
    <property type="match status" value="1"/>
</dbReference>
<dbReference type="PANTHER" id="PTHR31901:SF9">
    <property type="entry name" value="GH3 DOMAIN-CONTAINING PROTEIN"/>
    <property type="match status" value="1"/>
</dbReference>
<name>A0ABT4L0B7_9SPHI</name>
<evidence type="ECO:0000259" key="2">
    <source>
        <dbReference type="Pfam" id="PF23572"/>
    </source>
</evidence>
<proteinExistence type="predicted"/>
<evidence type="ECO:0000313" key="4">
    <source>
        <dbReference type="Proteomes" id="UP001144341"/>
    </source>
</evidence>
<protein>
    <submittedName>
        <fullName evidence="3">GH3 auxin-responsive promoter family protein</fullName>
    </submittedName>
</protein>
<dbReference type="InterPro" id="IPR055377">
    <property type="entry name" value="GH3_M"/>
</dbReference>
<dbReference type="EMBL" id="JAPWGL010000002">
    <property type="protein sequence ID" value="MCZ4223543.1"/>
    <property type="molecule type" value="Genomic_DNA"/>
</dbReference>
<dbReference type="Pfam" id="PF23571">
    <property type="entry name" value="GH3_M"/>
    <property type="match status" value="1"/>
</dbReference>
<dbReference type="InterPro" id="IPR055378">
    <property type="entry name" value="GH3_C"/>
</dbReference>
<organism evidence="3 4">
    <name type="scientific">Pedobacter rhodius</name>
    <dbReference type="NCBI Taxonomy" id="3004098"/>
    <lineage>
        <taxon>Bacteria</taxon>
        <taxon>Pseudomonadati</taxon>
        <taxon>Bacteroidota</taxon>
        <taxon>Sphingobacteriia</taxon>
        <taxon>Sphingobacteriales</taxon>
        <taxon>Sphingobacteriaceae</taxon>
        <taxon>Pedobacter</taxon>
    </lineage>
</organism>